<evidence type="ECO:0000256" key="6">
    <source>
        <dbReference type="RuleBase" id="RU362103"/>
    </source>
</evidence>
<proteinExistence type="inferred from homology"/>
<keyword evidence="3 5" id="KW-0442">Lipid degradation</keyword>
<dbReference type="PANTHER" id="PTHR10728:SF40">
    <property type="entry name" value="PATATIN FAMILY PROTEIN"/>
    <property type="match status" value="1"/>
</dbReference>
<dbReference type="SMART" id="SM00022">
    <property type="entry name" value="PLAc"/>
    <property type="match status" value="1"/>
</dbReference>
<dbReference type="Gene3D" id="3.40.1090.10">
    <property type="entry name" value="Cytosolic phospholipase A2 catalytic domain"/>
    <property type="match status" value="1"/>
</dbReference>
<name>A0AAV4ZYF7_9AGAM</name>
<protein>
    <recommendedName>
        <fullName evidence="6">Lysophospholipase</fullName>
        <ecNumber evidence="6">3.1.1.5</ecNumber>
    </recommendedName>
</protein>
<dbReference type="PROSITE" id="PS51210">
    <property type="entry name" value="PLA2C"/>
    <property type="match status" value="1"/>
</dbReference>
<evidence type="ECO:0000259" key="7">
    <source>
        <dbReference type="PROSITE" id="PS51210"/>
    </source>
</evidence>
<gene>
    <name evidence="8" type="ORF">Clacol_000291</name>
</gene>
<comment type="caution">
    <text evidence="8">The sequence shown here is derived from an EMBL/GenBank/DDBJ whole genome shotgun (WGS) entry which is preliminary data.</text>
</comment>
<keyword evidence="2 5" id="KW-0378">Hydrolase</keyword>
<keyword evidence="9" id="KW-1185">Reference proteome</keyword>
<dbReference type="EC" id="3.1.1.5" evidence="6"/>
<evidence type="ECO:0000256" key="5">
    <source>
        <dbReference type="PROSITE-ProRule" id="PRU00555"/>
    </source>
</evidence>
<dbReference type="AlphaFoldDB" id="A0AAV4ZYF7"/>
<dbReference type="GO" id="GO:0005829">
    <property type="term" value="C:cytosol"/>
    <property type="evidence" value="ECO:0007669"/>
    <property type="project" value="TreeGrafter"/>
</dbReference>
<dbReference type="Proteomes" id="UP001050691">
    <property type="component" value="Unassembled WGS sequence"/>
</dbReference>
<evidence type="ECO:0000256" key="1">
    <source>
        <dbReference type="ARBA" id="ARBA00008780"/>
    </source>
</evidence>
<dbReference type="InterPro" id="IPR002642">
    <property type="entry name" value="LysoPLipase_cat_dom"/>
</dbReference>
<sequence>MISKEYSILFPEIRRRMYFKSHNWLLARCYRPGCAPKTPIPSKEDSKEESNNTLSSWNNARLDFLTTSLPINNISQILSSWTWSPSLHLTGLQDKLSALFLELGLGPGSLYSEIIKENPDILIHPECEWDAEVRLGDDLCLSEQAFLRERKRKMRKAFAEFIGVPINEVHEDDIPIVAIAGSGGGFRAMLNTIGSLSACNSTRLLDCVTYTAGISGSCWALGTIYSGVAGSTNPVDAGQHVKDRIKLSYLDMATLEALVTPPTNKYLLSGFLRKAAGEASSVSLVDLYGTFVSSRIFVPSNMDKLDIRQMSLYRFREKVDDGSLPLPIFTALQHVIISPDDKTTIGFRKTSESRPTKNSLQKIIANQLETLTPSRWLWYEFTPYEVGCDELGAWIPSWALGRPFINGKNLDRRPEMSFMILSGIFASAFCASLKHYFAEIRPALRVLPNQLYQWLEDIITENEKDLGLIHPVLPSKVPNFMKGLTGLLRTGSPEDITTADTLGFFDAGAELNIPYYPLLRRNVDCVIALDASADSQDLWFKRAEAHGASELAVKRGLRTWPRGTGWPTRLSGVSQKDTEEIIAKNPETANAALAQQQEAEVLQQTERKFGEDAITSSSKSSLKQQSSCEVWIGTTRTNGSESSRLDDLEEEDLYQRDGIGIVYIPLVPNIKIPDFDPSSISTWRREVLPNESQNLLDTAEANMTEGIPKIKKVLKAMWKRKRAERTTREQKGMNRFTA</sequence>
<comment type="similarity">
    <text evidence="1 6">Belongs to the lysophospholipase family.</text>
</comment>
<feature type="domain" description="PLA2c" evidence="7">
    <location>
        <begin position="126"/>
        <end position="738"/>
    </location>
</feature>
<dbReference type="Pfam" id="PF01735">
    <property type="entry name" value="PLA2_B"/>
    <property type="match status" value="2"/>
</dbReference>
<evidence type="ECO:0000256" key="4">
    <source>
        <dbReference type="ARBA" id="ARBA00023098"/>
    </source>
</evidence>
<evidence type="ECO:0000313" key="8">
    <source>
        <dbReference type="EMBL" id="GJJ06102.1"/>
    </source>
</evidence>
<dbReference type="GO" id="GO:0004622">
    <property type="term" value="F:phosphatidylcholine lysophospholipase activity"/>
    <property type="evidence" value="ECO:0007669"/>
    <property type="project" value="UniProtKB-EC"/>
</dbReference>
<evidence type="ECO:0000256" key="2">
    <source>
        <dbReference type="ARBA" id="ARBA00022801"/>
    </source>
</evidence>
<dbReference type="InterPro" id="IPR016035">
    <property type="entry name" value="Acyl_Trfase/lysoPLipase"/>
</dbReference>
<dbReference type="GO" id="GO:0004623">
    <property type="term" value="F:phospholipase A2 activity"/>
    <property type="evidence" value="ECO:0007669"/>
    <property type="project" value="TreeGrafter"/>
</dbReference>
<accession>A0AAV4ZYF7</accession>
<evidence type="ECO:0000313" key="9">
    <source>
        <dbReference type="Proteomes" id="UP001050691"/>
    </source>
</evidence>
<dbReference type="SUPFAM" id="SSF52151">
    <property type="entry name" value="FabD/lysophospholipase-like"/>
    <property type="match status" value="1"/>
</dbReference>
<dbReference type="GO" id="GO:0046475">
    <property type="term" value="P:glycerophospholipid catabolic process"/>
    <property type="evidence" value="ECO:0007669"/>
    <property type="project" value="TreeGrafter"/>
</dbReference>
<evidence type="ECO:0000256" key="3">
    <source>
        <dbReference type="ARBA" id="ARBA00022963"/>
    </source>
</evidence>
<comment type="catalytic activity">
    <reaction evidence="6">
        <text>a 1-acyl-sn-glycero-3-phosphocholine + H2O = sn-glycerol 3-phosphocholine + a fatty acid + H(+)</text>
        <dbReference type="Rhea" id="RHEA:15177"/>
        <dbReference type="ChEBI" id="CHEBI:15377"/>
        <dbReference type="ChEBI" id="CHEBI:15378"/>
        <dbReference type="ChEBI" id="CHEBI:16870"/>
        <dbReference type="ChEBI" id="CHEBI:28868"/>
        <dbReference type="ChEBI" id="CHEBI:58168"/>
        <dbReference type="EC" id="3.1.1.5"/>
    </reaction>
</comment>
<keyword evidence="4 5" id="KW-0443">Lipid metabolism</keyword>
<reference evidence="8" key="1">
    <citation type="submission" date="2021-10" db="EMBL/GenBank/DDBJ databases">
        <title>De novo Genome Assembly of Clathrus columnatus (Basidiomycota, Fungi) Using Illumina and Nanopore Sequence Data.</title>
        <authorList>
            <person name="Ogiso-Tanaka E."/>
            <person name="Itagaki H."/>
            <person name="Hosoya T."/>
            <person name="Hosaka K."/>
        </authorList>
    </citation>
    <scope>NUCLEOTIDE SEQUENCE</scope>
    <source>
        <strain evidence="8">MO-923</strain>
    </source>
</reference>
<dbReference type="EMBL" id="BPWL01000001">
    <property type="protein sequence ID" value="GJJ06102.1"/>
    <property type="molecule type" value="Genomic_DNA"/>
</dbReference>
<dbReference type="PANTHER" id="PTHR10728">
    <property type="entry name" value="CYTOSOLIC PHOSPHOLIPASE A2"/>
    <property type="match status" value="1"/>
</dbReference>
<organism evidence="8 9">
    <name type="scientific">Clathrus columnatus</name>
    <dbReference type="NCBI Taxonomy" id="1419009"/>
    <lineage>
        <taxon>Eukaryota</taxon>
        <taxon>Fungi</taxon>
        <taxon>Dikarya</taxon>
        <taxon>Basidiomycota</taxon>
        <taxon>Agaricomycotina</taxon>
        <taxon>Agaricomycetes</taxon>
        <taxon>Phallomycetidae</taxon>
        <taxon>Phallales</taxon>
        <taxon>Clathraceae</taxon>
        <taxon>Clathrus</taxon>
    </lineage>
</organism>